<dbReference type="Gene3D" id="2.60.40.10">
    <property type="entry name" value="Immunoglobulins"/>
    <property type="match status" value="1"/>
</dbReference>
<keyword evidence="1" id="KW-0812">Transmembrane</keyword>
<proteinExistence type="predicted"/>
<accession>A0AAN7SN57</accession>
<evidence type="ECO:0000313" key="5">
    <source>
        <dbReference type="Proteomes" id="UP001353858"/>
    </source>
</evidence>
<keyword evidence="2" id="KW-0732">Signal</keyword>
<evidence type="ECO:0000256" key="1">
    <source>
        <dbReference type="SAM" id="Phobius"/>
    </source>
</evidence>
<dbReference type="Proteomes" id="UP001353858">
    <property type="component" value="Unassembled WGS sequence"/>
</dbReference>
<evidence type="ECO:0000313" key="4">
    <source>
        <dbReference type="EMBL" id="KAK4872415.1"/>
    </source>
</evidence>
<feature type="domain" description="Ig-like" evidence="3">
    <location>
        <begin position="502"/>
        <end position="597"/>
    </location>
</feature>
<reference evidence="5" key="1">
    <citation type="submission" date="2023-01" db="EMBL/GenBank/DDBJ databases">
        <title>Key to firefly adult light organ development and bioluminescence: homeobox transcription factors regulate luciferase expression and transportation to peroxisome.</title>
        <authorList>
            <person name="Fu X."/>
        </authorList>
    </citation>
    <scope>NUCLEOTIDE SEQUENCE [LARGE SCALE GENOMIC DNA]</scope>
</reference>
<dbReference type="AlphaFoldDB" id="A0AAN7SN57"/>
<dbReference type="PROSITE" id="PS50835">
    <property type="entry name" value="IG_LIKE"/>
    <property type="match status" value="1"/>
</dbReference>
<protein>
    <recommendedName>
        <fullName evidence="3">Ig-like domain-containing protein</fullName>
    </recommendedName>
</protein>
<dbReference type="InterPro" id="IPR003599">
    <property type="entry name" value="Ig_sub"/>
</dbReference>
<dbReference type="EMBL" id="JARPUR010000007">
    <property type="protein sequence ID" value="KAK4872415.1"/>
    <property type="molecule type" value="Genomic_DNA"/>
</dbReference>
<evidence type="ECO:0000256" key="2">
    <source>
        <dbReference type="SAM" id="SignalP"/>
    </source>
</evidence>
<keyword evidence="5" id="KW-1185">Reference proteome</keyword>
<dbReference type="SMART" id="SM00409">
    <property type="entry name" value="IG"/>
    <property type="match status" value="2"/>
</dbReference>
<sequence length="682" mass="77122">MLLIFCFVLLLPRIIYAFECVPSTRVIEVIESGKYTIGIKPDTSINVTKCSFQSNTDISHTFLIDRPSTDSSRKNKKNNSVSDLGKVGLCQITVEDVNDQGPTLWTLHLSNEETQQNFKPINFIVTFFYKVPLLSDTVHVIENGKFYEYVDSSIKFASCQLKYGATVINWDVDDKPNEIDKRLTSLGEGLCGFVFTNVSLSEPTDWSLTAKDSAEKLYRANFRLNVFERTKDTIIKKSVVVGSSTTIQCGDKFNQDFCYLYDPKGEFVTTNVDCSYSIKTVAIHHLGKWICRVGKYPMMETLDYIVDLLLTDDNSVTAWVTEDENYLRIGCQLVNYHEIRSCRMITPTKQVLNLLPGVAYNGYLSFGTNFKNSTCAIMIRKPLSDADKGQWRCEMYLDNTRTGSFIQVQNSTIPSYTSEKTITTQLGETLKIQCEVTYSSDYCYMKSPNGTEYLMPNNFESRLGTCSVTIDVKPEHVGYWTCFFARKIGTPDDRILIKVTVPEMLLYTNKVEEKSGGNASLMCSSYGLPLKYCRFVAPNSLSYFIENHQNSSRISYNGKGLEYGECGITITNVKTSDTGTWRCITKVGNDYKQDEISAVIDVYIAPTFLENPVTIIGFATTCAVLVVSGVAFISIKQWRKLRGRLASRSISKDSSREDIFGYEYPSYSNLEQEASEKHAHFY</sequence>
<feature type="chain" id="PRO_5042822570" description="Ig-like domain-containing protein" evidence="2">
    <location>
        <begin position="18"/>
        <end position="682"/>
    </location>
</feature>
<name>A0AAN7SN57_9COLE</name>
<organism evidence="4 5">
    <name type="scientific">Aquatica leii</name>
    <dbReference type="NCBI Taxonomy" id="1421715"/>
    <lineage>
        <taxon>Eukaryota</taxon>
        <taxon>Metazoa</taxon>
        <taxon>Ecdysozoa</taxon>
        <taxon>Arthropoda</taxon>
        <taxon>Hexapoda</taxon>
        <taxon>Insecta</taxon>
        <taxon>Pterygota</taxon>
        <taxon>Neoptera</taxon>
        <taxon>Endopterygota</taxon>
        <taxon>Coleoptera</taxon>
        <taxon>Polyphaga</taxon>
        <taxon>Elateriformia</taxon>
        <taxon>Elateroidea</taxon>
        <taxon>Lampyridae</taxon>
        <taxon>Luciolinae</taxon>
        <taxon>Aquatica</taxon>
    </lineage>
</organism>
<feature type="transmembrane region" description="Helical" evidence="1">
    <location>
        <begin position="615"/>
        <end position="635"/>
    </location>
</feature>
<dbReference type="InterPro" id="IPR007110">
    <property type="entry name" value="Ig-like_dom"/>
</dbReference>
<dbReference type="SUPFAM" id="SSF48726">
    <property type="entry name" value="Immunoglobulin"/>
    <property type="match status" value="1"/>
</dbReference>
<feature type="signal peptide" evidence="2">
    <location>
        <begin position="1"/>
        <end position="17"/>
    </location>
</feature>
<comment type="caution">
    <text evidence="4">The sequence shown here is derived from an EMBL/GenBank/DDBJ whole genome shotgun (WGS) entry which is preliminary data.</text>
</comment>
<keyword evidence="1" id="KW-0472">Membrane</keyword>
<keyword evidence="1" id="KW-1133">Transmembrane helix</keyword>
<evidence type="ECO:0000259" key="3">
    <source>
        <dbReference type="PROSITE" id="PS50835"/>
    </source>
</evidence>
<dbReference type="InterPro" id="IPR013783">
    <property type="entry name" value="Ig-like_fold"/>
</dbReference>
<dbReference type="InterPro" id="IPR036179">
    <property type="entry name" value="Ig-like_dom_sf"/>
</dbReference>
<gene>
    <name evidence="4" type="ORF">RN001_014444</name>
</gene>